<keyword evidence="7" id="KW-0560">Oxidoreductase</keyword>
<evidence type="ECO:0000256" key="9">
    <source>
        <dbReference type="ARBA" id="ARBA00030363"/>
    </source>
</evidence>
<keyword evidence="5" id="KW-0479">Metal-binding</keyword>
<evidence type="ECO:0000256" key="4">
    <source>
        <dbReference type="ARBA" id="ARBA00012267"/>
    </source>
</evidence>
<dbReference type="InterPro" id="IPR042098">
    <property type="entry name" value="TauD-like_sf"/>
</dbReference>
<dbReference type="PANTHER" id="PTHR10696">
    <property type="entry name" value="GAMMA-BUTYROBETAINE HYDROXYLASE-RELATED"/>
    <property type="match status" value="1"/>
</dbReference>
<evidence type="ECO:0000256" key="12">
    <source>
        <dbReference type="ARBA" id="ARBA00046008"/>
    </source>
</evidence>
<name>A0A5J6MS32_9PROT</name>
<evidence type="ECO:0000256" key="5">
    <source>
        <dbReference type="ARBA" id="ARBA00022723"/>
    </source>
</evidence>
<dbReference type="GO" id="GO:0045329">
    <property type="term" value="P:carnitine biosynthetic process"/>
    <property type="evidence" value="ECO:0007669"/>
    <property type="project" value="TreeGrafter"/>
</dbReference>
<dbReference type="Proteomes" id="UP000326202">
    <property type="component" value="Chromosome"/>
</dbReference>
<reference evidence="16 17" key="1">
    <citation type="submission" date="2019-08" db="EMBL/GenBank/DDBJ databases">
        <title>Hyperibacter terrae gen. nov., sp. nov. and Hyperibacter viscosus sp. nov., two new members in the family Rhodospirillaceae isolated from the rhizosphere of Hypericum perforatum.</title>
        <authorList>
            <person name="Noviana Z."/>
        </authorList>
    </citation>
    <scope>NUCLEOTIDE SEQUENCE [LARGE SCALE GENOMIC DNA]</scope>
    <source>
        <strain evidence="16 17">R5913</strain>
    </source>
</reference>
<feature type="domain" description="TauD/TfdA-like" evidence="14">
    <location>
        <begin position="136"/>
        <end position="367"/>
    </location>
</feature>
<dbReference type="EC" id="1.14.11.8" evidence="4"/>
<comment type="catalytic activity">
    <reaction evidence="13">
        <text>N(6),N(6),N(6)-trimethyl-L-lysine + 2-oxoglutarate + O2 = (3S)-3-hydroxy-N(6),N(6),N(6)-trimethyl-L-lysine + succinate + CO2</text>
        <dbReference type="Rhea" id="RHEA:14181"/>
        <dbReference type="ChEBI" id="CHEBI:15379"/>
        <dbReference type="ChEBI" id="CHEBI:16526"/>
        <dbReference type="ChEBI" id="CHEBI:16810"/>
        <dbReference type="ChEBI" id="CHEBI:30031"/>
        <dbReference type="ChEBI" id="CHEBI:58100"/>
        <dbReference type="ChEBI" id="CHEBI:141499"/>
        <dbReference type="EC" id="1.14.11.8"/>
    </reaction>
</comment>
<dbReference type="Pfam" id="PF06155">
    <property type="entry name" value="GBBH-like_N"/>
    <property type="match status" value="1"/>
</dbReference>
<evidence type="ECO:0000313" key="16">
    <source>
        <dbReference type="EMBL" id="QEX19485.1"/>
    </source>
</evidence>
<evidence type="ECO:0000256" key="6">
    <source>
        <dbReference type="ARBA" id="ARBA00022964"/>
    </source>
</evidence>
<dbReference type="Gene3D" id="3.30.2020.30">
    <property type="match status" value="1"/>
</dbReference>
<evidence type="ECO:0000256" key="11">
    <source>
        <dbReference type="ARBA" id="ARBA00032283"/>
    </source>
</evidence>
<evidence type="ECO:0000259" key="15">
    <source>
        <dbReference type="Pfam" id="PF06155"/>
    </source>
</evidence>
<dbReference type="SUPFAM" id="SSF51197">
    <property type="entry name" value="Clavaminate synthase-like"/>
    <property type="match status" value="1"/>
</dbReference>
<keyword evidence="6" id="KW-0223">Dioxygenase</keyword>
<keyword evidence="8" id="KW-0408">Iron</keyword>
<dbReference type="Gene3D" id="3.60.130.10">
    <property type="entry name" value="Clavaminate synthase-like"/>
    <property type="match status" value="1"/>
</dbReference>
<comment type="similarity">
    <text evidence="3">Belongs to the gamma-BBH/TMLD family.</text>
</comment>
<dbReference type="Pfam" id="PF02668">
    <property type="entry name" value="TauD"/>
    <property type="match status" value="1"/>
</dbReference>
<evidence type="ECO:0000256" key="8">
    <source>
        <dbReference type="ARBA" id="ARBA00023004"/>
    </source>
</evidence>
<dbReference type="InterPro" id="IPR038492">
    <property type="entry name" value="GBBH-like_N_sf"/>
</dbReference>
<dbReference type="InterPro" id="IPR010376">
    <property type="entry name" value="GBBH-like_N"/>
</dbReference>
<evidence type="ECO:0000256" key="3">
    <source>
        <dbReference type="ARBA" id="ARBA00008654"/>
    </source>
</evidence>
<comment type="function">
    <text evidence="12">Converts trimethyllysine (TML) into hydroxytrimethyllysine (HTML).</text>
</comment>
<proteinExistence type="inferred from homology"/>
<evidence type="ECO:0000256" key="7">
    <source>
        <dbReference type="ARBA" id="ARBA00023002"/>
    </source>
</evidence>
<dbReference type="InterPro" id="IPR003819">
    <property type="entry name" value="TauD/TfdA-like"/>
</dbReference>
<dbReference type="FunFam" id="3.30.2020.30:FF:000002">
    <property type="entry name" value="Putative gamma-butyrobetaine dioxygenase"/>
    <property type="match status" value="1"/>
</dbReference>
<accession>A0A5J6MS32</accession>
<dbReference type="KEGG" id="htq:FRZ44_47990"/>
<gene>
    <name evidence="16" type="ORF">FRZ44_47990</name>
</gene>
<evidence type="ECO:0000256" key="13">
    <source>
        <dbReference type="ARBA" id="ARBA00049334"/>
    </source>
</evidence>
<comment type="cofactor">
    <cofactor evidence="2">
        <name>L-ascorbate</name>
        <dbReference type="ChEBI" id="CHEBI:38290"/>
    </cofactor>
</comment>
<dbReference type="RefSeq" id="WP_191908281.1">
    <property type="nucleotide sequence ID" value="NZ_CP042906.1"/>
</dbReference>
<dbReference type="GO" id="GO:0046872">
    <property type="term" value="F:metal ion binding"/>
    <property type="evidence" value="ECO:0007669"/>
    <property type="project" value="UniProtKB-KW"/>
</dbReference>
<dbReference type="AlphaFoldDB" id="A0A5J6MS32"/>
<evidence type="ECO:0000256" key="1">
    <source>
        <dbReference type="ARBA" id="ARBA00001954"/>
    </source>
</evidence>
<feature type="domain" description="Gamma-butyrobetaine hydroxylase-like N-terminal" evidence="15">
    <location>
        <begin position="19"/>
        <end position="103"/>
    </location>
</feature>
<evidence type="ECO:0000259" key="14">
    <source>
        <dbReference type="Pfam" id="PF02668"/>
    </source>
</evidence>
<sequence length="400" mass="45156">MSQTQRSDARDDRHVAVHVDTEGSDLRVRWADGHVSRFPAIWLRHNCVCPECGSTETARRFLRLTDIPRDVAVESARLNAQGEIAVAWKPGGHVSSYDSMWLRAHCLSPPEREHRRHKPVLWHARTNNLLSYESYPALQDKRARLRFLERLRDYGFVILTDVTCEREATEKVAGVVGALRMTNYGIYELISRPTPQLVGDTSVALAPHTDEPYRHNPPGITFFHVLAQSDEGGDSILVDGYHAAEALRARNPAAFHLLSTVPAGFHRTLKEGRAFYATGPVIRLDREGHIEGVRLLDRGTAPLDIAEGDVAGYYDALRDFLDYLYDERNHLVVKIAAGEMLVFNNQRLLHGRTAFDPTVSHRHVRSCNVDLDEFYSSLRVAYRELGREEAYMVLPQGAGT</sequence>
<evidence type="ECO:0000256" key="10">
    <source>
        <dbReference type="ARBA" id="ARBA00031778"/>
    </source>
</evidence>
<keyword evidence="17" id="KW-1185">Reference proteome</keyword>
<organism evidence="16 17">
    <name type="scientific">Hypericibacter terrae</name>
    <dbReference type="NCBI Taxonomy" id="2602015"/>
    <lineage>
        <taxon>Bacteria</taxon>
        <taxon>Pseudomonadati</taxon>
        <taxon>Pseudomonadota</taxon>
        <taxon>Alphaproteobacteria</taxon>
        <taxon>Rhodospirillales</taxon>
        <taxon>Dongiaceae</taxon>
        <taxon>Hypericibacter</taxon>
    </lineage>
</organism>
<evidence type="ECO:0000313" key="17">
    <source>
        <dbReference type="Proteomes" id="UP000326202"/>
    </source>
</evidence>
<comment type="cofactor">
    <cofactor evidence="1">
        <name>Fe(2+)</name>
        <dbReference type="ChEBI" id="CHEBI:29033"/>
    </cofactor>
</comment>
<protein>
    <recommendedName>
        <fullName evidence="4">trimethyllysine dioxygenase</fullName>
        <ecNumber evidence="4">1.14.11.8</ecNumber>
    </recommendedName>
    <alternativeName>
        <fullName evidence="10">Epsilon-trimethyllysine 2-oxoglutarate dioxygenase</fullName>
    </alternativeName>
    <alternativeName>
        <fullName evidence="9">TML hydroxylase</fullName>
    </alternativeName>
    <alternativeName>
        <fullName evidence="11">TML-alpha-ketoglutarate dioxygenase</fullName>
    </alternativeName>
</protein>
<evidence type="ECO:0000256" key="2">
    <source>
        <dbReference type="ARBA" id="ARBA00001961"/>
    </source>
</evidence>
<dbReference type="InterPro" id="IPR050411">
    <property type="entry name" value="AlphaKG_dependent_hydroxylases"/>
</dbReference>
<dbReference type="EMBL" id="CP042906">
    <property type="protein sequence ID" value="QEX19485.1"/>
    <property type="molecule type" value="Genomic_DNA"/>
</dbReference>
<dbReference type="PANTHER" id="PTHR10696:SF51">
    <property type="entry name" value="TRIMETHYLLYSINE DIOXYGENASE, MITOCHONDRIAL"/>
    <property type="match status" value="1"/>
</dbReference>
<dbReference type="GO" id="GO:0050353">
    <property type="term" value="F:trimethyllysine dioxygenase activity"/>
    <property type="evidence" value="ECO:0007669"/>
    <property type="project" value="UniProtKB-EC"/>
</dbReference>